<evidence type="ECO:0000256" key="4">
    <source>
        <dbReference type="ARBA" id="ARBA00023136"/>
    </source>
</evidence>
<evidence type="ECO:0000256" key="1">
    <source>
        <dbReference type="ARBA" id="ARBA00004651"/>
    </source>
</evidence>
<dbReference type="Pfam" id="PF07690">
    <property type="entry name" value="MFS_1"/>
    <property type="match status" value="1"/>
</dbReference>
<feature type="transmembrane region" description="Helical" evidence="6">
    <location>
        <begin position="343"/>
        <end position="363"/>
    </location>
</feature>
<evidence type="ECO:0000256" key="5">
    <source>
        <dbReference type="SAM" id="MobiDB-lite"/>
    </source>
</evidence>
<evidence type="ECO:0000256" key="2">
    <source>
        <dbReference type="ARBA" id="ARBA00022692"/>
    </source>
</evidence>
<comment type="subcellular location">
    <subcellularLocation>
        <location evidence="1">Cell membrane</location>
        <topology evidence="1">Multi-pass membrane protein</topology>
    </subcellularLocation>
</comment>
<dbReference type="InterPro" id="IPR020846">
    <property type="entry name" value="MFS_dom"/>
</dbReference>
<dbReference type="EMBL" id="CP071839">
    <property type="protein sequence ID" value="QTD96699.1"/>
    <property type="molecule type" value="Genomic_DNA"/>
</dbReference>
<dbReference type="Gene3D" id="1.20.1720.10">
    <property type="entry name" value="Multidrug resistance protein D"/>
    <property type="match status" value="1"/>
</dbReference>
<dbReference type="InterPro" id="IPR011701">
    <property type="entry name" value="MFS"/>
</dbReference>
<feature type="transmembrane region" description="Helical" evidence="6">
    <location>
        <begin position="102"/>
        <end position="127"/>
    </location>
</feature>
<sequence length="543" mass="56449">MTLTQMRLATIGAVLSMVLGIVDSNIVATAAWPITKSLDPVHGLDLLPWLITAYALASTVTQPMYGKLTDVYGPKKIYLFSLATFLVGSALCGIAQNMGQLIAFRAVQGVGGGGLMSVTLVVVLSIWPPKTTSGGGSTGGGSAGMGGVMTGVCIVVGPLVGGYLTEHLSWRWIFYVNLPLGLIALGLGVFNLRLPVRNDRHRIDFLGAGLIAAATSALLLVTEWGGAEYAWSSSVIVLLELGGALLLVAFLLRQGLWSRIAAEEPLFPLSLFRNQVFRLASPQQFISGMVTMGSVVYVALYLQAAQGVKPTLAGVHLLPMALGMIISAVVGGRLIRRPGRFRLVLIAGTVLVTIAFGLLSRLRADTSVWVTNVDLLLLGAGLGLVLGMALLAVQMSVPKEQMGVAITSIRFSQTLGGAVGSAVFGTILAREFAARVPDSLKGGENGNRPSIALLQTLTGKARDTVVHALVGAADQVFVSGALIAAVAVLITLFFKEPRSAAPAAVGETDTTQGLAGGPVDPAPRPRRGGVRPEHAGGLEPPAS</sequence>
<feature type="region of interest" description="Disordered" evidence="5">
    <location>
        <begin position="501"/>
        <end position="543"/>
    </location>
</feature>
<feature type="transmembrane region" description="Helical" evidence="6">
    <location>
        <begin position="230"/>
        <end position="252"/>
    </location>
</feature>
<evidence type="ECO:0000313" key="9">
    <source>
        <dbReference type="Proteomes" id="UP000663908"/>
    </source>
</evidence>
<keyword evidence="3 6" id="KW-1133">Transmembrane helix</keyword>
<evidence type="ECO:0000259" key="7">
    <source>
        <dbReference type="PROSITE" id="PS50850"/>
    </source>
</evidence>
<feature type="transmembrane region" description="Helical" evidence="6">
    <location>
        <begin position="311"/>
        <end position="331"/>
    </location>
</feature>
<evidence type="ECO:0000256" key="6">
    <source>
        <dbReference type="SAM" id="Phobius"/>
    </source>
</evidence>
<keyword evidence="2 6" id="KW-0812">Transmembrane</keyword>
<proteinExistence type="predicted"/>
<organism evidence="8 9">
    <name type="scientific">Streptomyces cyanogenus</name>
    <dbReference type="NCBI Taxonomy" id="80860"/>
    <lineage>
        <taxon>Bacteria</taxon>
        <taxon>Bacillati</taxon>
        <taxon>Actinomycetota</taxon>
        <taxon>Actinomycetes</taxon>
        <taxon>Kitasatosporales</taxon>
        <taxon>Streptomycetaceae</taxon>
        <taxon>Streptomyces</taxon>
    </lineage>
</organism>
<feature type="transmembrane region" description="Helical" evidence="6">
    <location>
        <begin position="77"/>
        <end position="96"/>
    </location>
</feature>
<feature type="transmembrane region" description="Helical" evidence="6">
    <location>
        <begin position="476"/>
        <end position="494"/>
    </location>
</feature>
<accession>A0ABX7TJ94</accession>
<feature type="transmembrane region" description="Helical" evidence="6">
    <location>
        <begin position="285"/>
        <end position="305"/>
    </location>
</feature>
<dbReference type="PROSITE" id="PS50850">
    <property type="entry name" value="MFS"/>
    <property type="match status" value="1"/>
</dbReference>
<name>A0ABX7TJ94_STRCY</name>
<feature type="transmembrane region" description="Helical" evidence="6">
    <location>
        <begin position="47"/>
        <end position="65"/>
    </location>
</feature>
<protein>
    <submittedName>
        <fullName evidence="8">Multidrug resistance protein 3</fullName>
    </submittedName>
</protein>
<evidence type="ECO:0000313" key="8">
    <source>
        <dbReference type="EMBL" id="QTD96699.1"/>
    </source>
</evidence>
<dbReference type="InterPro" id="IPR036259">
    <property type="entry name" value="MFS_trans_sf"/>
</dbReference>
<dbReference type="Gene3D" id="1.20.1250.20">
    <property type="entry name" value="MFS general substrate transporter like domains"/>
    <property type="match status" value="1"/>
</dbReference>
<evidence type="ECO:0000256" key="3">
    <source>
        <dbReference type="ARBA" id="ARBA00022989"/>
    </source>
</evidence>
<gene>
    <name evidence="8" type="primary">bmr2</name>
    <name evidence="8" type="ORF">S1361_05015</name>
</gene>
<feature type="transmembrane region" description="Helical" evidence="6">
    <location>
        <begin position="375"/>
        <end position="393"/>
    </location>
</feature>
<dbReference type="PANTHER" id="PTHR23501:SF197">
    <property type="entry name" value="COMD"/>
    <property type="match status" value="1"/>
</dbReference>
<dbReference type="SUPFAM" id="SSF103473">
    <property type="entry name" value="MFS general substrate transporter"/>
    <property type="match status" value="1"/>
</dbReference>
<feature type="domain" description="Major facilitator superfamily (MFS) profile" evidence="7">
    <location>
        <begin position="9"/>
        <end position="499"/>
    </location>
</feature>
<dbReference type="Proteomes" id="UP000663908">
    <property type="component" value="Chromosome"/>
</dbReference>
<feature type="transmembrane region" description="Helical" evidence="6">
    <location>
        <begin position="172"/>
        <end position="193"/>
    </location>
</feature>
<reference evidence="8 9" key="1">
    <citation type="submission" date="2021-03" db="EMBL/GenBank/DDBJ databases">
        <title>Complete genome sequence of Streptomyces cyanogenus S136, producer of anticancer angucycline landomycin A.</title>
        <authorList>
            <person name="Hrab P."/>
            <person name="Ruckert C."/>
            <person name="Busche T."/>
            <person name="Ostash I."/>
            <person name="Kalinowski J."/>
            <person name="Fedorenko V."/>
            <person name="Yushchuk O."/>
            <person name="Ostash B."/>
        </authorList>
    </citation>
    <scope>NUCLEOTIDE SEQUENCE [LARGE SCALE GENOMIC DNA]</scope>
    <source>
        <strain evidence="8 9">S136</strain>
    </source>
</reference>
<keyword evidence="4 6" id="KW-0472">Membrane</keyword>
<feature type="transmembrane region" description="Helical" evidence="6">
    <location>
        <begin position="414"/>
        <end position="433"/>
    </location>
</feature>
<dbReference type="PANTHER" id="PTHR23501">
    <property type="entry name" value="MAJOR FACILITATOR SUPERFAMILY"/>
    <property type="match status" value="1"/>
</dbReference>
<feature type="transmembrane region" description="Helical" evidence="6">
    <location>
        <begin position="205"/>
        <end position="224"/>
    </location>
</feature>
<feature type="transmembrane region" description="Helical" evidence="6">
    <location>
        <begin position="139"/>
        <end position="160"/>
    </location>
</feature>
<keyword evidence="9" id="KW-1185">Reference proteome</keyword>